<reference evidence="2" key="1">
    <citation type="submission" date="2018-02" db="EMBL/GenBank/DDBJ databases">
        <title>Genome sequencing of Solimonas sp. HR-BB.</title>
        <authorList>
            <person name="Lee Y."/>
            <person name="Jeon C.O."/>
        </authorList>
    </citation>
    <scope>NUCLEOTIDE SEQUENCE [LARGE SCALE GENOMIC DNA]</scope>
    <source>
        <strain evidence="2">HR-U</strain>
    </source>
</reference>
<sequence>MKNYVVWGVLSLFVLTSCKDDKPVVPDDYLTSHIDKDQVSTKLMNDLVPQLRGKWLIKQLKVKPRNDTFHSEIGIKKDTVLTDFAKLTLAPSTVQYFQTSTQYEGHIEFAGKTYPIRFELRATSNWIFSNEIPQAFFLLEYNFPDGYSAVTTKEQYYLQQIGLLLDNFTLETTIGQTQMTWRGLNRGIDQVILVKQ</sequence>
<dbReference type="EMBL" id="PTRA01000002">
    <property type="protein sequence ID" value="PQA56846.1"/>
    <property type="molecule type" value="Genomic_DNA"/>
</dbReference>
<dbReference type="OrthoDB" id="878045at2"/>
<keyword evidence="2" id="KW-1185">Reference proteome</keyword>
<evidence type="ECO:0000313" key="1">
    <source>
        <dbReference type="EMBL" id="PQA56846.1"/>
    </source>
</evidence>
<protein>
    <submittedName>
        <fullName evidence="1">Uncharacterized protein</fullName>
    </submittedName>
</protein>
<dbReference type="AlphaFoldDB" id="A0A2S7IK13"/>
<gene>
    <name evidence="1" type="ORF">C5O19_16040</name>
</gene>
<dbReference type="Proteomes" id="UP000239590">
    <property type="component" value="Unassembled WGS sequence"/>
</dbReference>
<dbReference type="PROSITE" id="PS51257">
    <property type="entry name" value="PROKAR_LIPOPROTEIN"/>
    <property type="match status" value="1"/>
</dbReference>
<organism evidence="1 2">
    <name type="scientific">Siphonobacter curvatus</name>
    <dbReference type="NCBI Taxonomy" id="2094562"/>
    <lineage>
        <taxon>Bacteria</taxon>
        <taxon>Pseudomonadati</taxon>
        <taxon>Bacteroidota</taxon>
        <taxon>Cytophagia</taxon>
        <taxon>Cytophagales</taxon>
        <taxon>Cytophagaceae</taxon>
        <taxon>Siphonobacter</taxon>
    </lineage>
</organism>
<proteinExistence type="predicted"/>
<evidence type="ECO:0000313" key="2">
    <source>
        <dbReference type="Proteomes" id="UP000239590"/>
    </source>
</evidence>
<dbReference type="RefSeq" id="WP_104714421.1">
    <property type="nucleotide sequence ID" value="NZ_PTRA01000002.1"/>
</dbReference>
<name>A0A2S7IK13_9BACT</name>
<comment type="caution">
    <text evidence="1">The sequence shown here is derived from an EMBL/GenBank/DDBJ whole genome shotgun (WGS) entry which is preliminary data.</text>
</comment>
<accession>A0A2S7IK13</accession>